<dbReference type="PANTHER" id="PTHR48079:SF6">
    <property type="entry name" value="NAD(P)-BINDING DOMAIN-CONTAINING PROTEIN-RELATED"/>
    <property type="match status" value="1"/>
</dbReference>
<dbReference type="AlphaFoldDB" id="A0A6B8RP28"/>
<dbReference type="OrthoDB" id="9807212at2"/>
<keyword evidence="3" id="KW-1185">Reference proteome</keyword>
<dbReference type="InterPro" id="IPR001509">
    <property type="entry name" value="Epimerase_deHydtase"/>
</dbReference>
<evidence type="ECO:0000313" key="2">
    <source>
        <dbReference type="EMBL" id="QGQ97315.1"/>
    </source>
</evidence>
<name>A0A6B8RP28_9BACL</name>
<organism evidence="2 3">
    <name type="scientific">Paenibacillus psychroresistens</name>
    <dbReference type="NCBI Taxonomy" id="1778678"/>
    <lineage>
        <taxon>Bacteria</taxon>
        <taxon>Bacillati</taxon>
        <taxon>Bacillota</taxon>
        <taxon>Bacilli</taxon>
        <taxon>Bacillales</taxon>
        <taxon>Paenibacillaceae</taxon>
        <taxon>Paenibacillus</taxon>
    </lineage>
</organism>
<dbReference type="EMBL" id="CP034235">
    <property type="protein sequence ID" value="QGQ97315.1"/>
    <property type="molecule type" value="Genomic_DNA"/>
</dbReference>
<dbReference type="KEGG" id="ppsc:EHS13_21700"/>
<sequence length="324" mass="35739">MKVFVTGGTGNIGQNVTKALLAAGHEIVLLTRTPDRIPYYQTLSNVTLVKGNILELDVMEKALQGCDAVIHIALGWGNDPVEMLEHDTKVTLFLVDAAEKAGLQKFIYTSSTAAMGDLRDGMDETALLLPNNLYGATKAASEMYLMGFNMYYSGQGVNGTKTKIARNVIRPGYIFSNPAYGGGASQSDVRFLNIAKAALQNEDITFNKFDGTQFLSGKQIAELYVKLLESDFNNETFIALGKKNIFWAEIAQIAIDLIDSSSKVIIPNAGEESKTSYYNASKMERLFGLSFEGDEDLIDHIQWNIDRARKILAGEQVHNVYHVW</sequence>
<proteinExistence type="predicted"/>
<gene>
    <name evidence="2" type="ORF">EHS13_21700</name>
</gene>
<accession>A0A6B8RP28</accession>
<reference evidence="3" key="1">
    <citation type="submission" date="2018-11" db="EMBL/GenBank/DDBJ databases">
        <title>Complete genome sequence of Paenibacillus sp. ML311-T8.</title>
        <authorList>
            <person name="Nam Y.-D."/>
            <person name="Kang J."/>
            <person name="Chung W.-H."/>
            <person name="Park Y.S."/>
        </authorList>
    </citation>
    <scope>NUCLEOTIDE SEQUENCE [LARGE SCALE GENOMIC DNA]</scope>
    <source>
        <strain evidence="3">ML311-T8</strain>
    </source>
</reference>
<dbReference type="PANTHER" id="PTHR48079">
    <property type="entry name" value="PROTEIN YEEZ"/>
    <property type="match status" value="1"/>
</dbReference>
<dbReference type="SUPFAM" id="SSF51735">
    <property type="entry name" value="NAD(P)-binding Rossmann-fold domains"/>
    <property type="match status" value="1"/>
</dbReference>
<evidence type="ECO:0000313" key="3">
    <source>
        <dbReference type="Proteomes" id="UP000426246"/>
    </source>
</evidence>
<protein>
    <submittedName>
        <fullName evidence="2">NAD(P)-dependent oxidoreductase</fullName>
    </submittedName>
</protein>
<dbReference type="GO" id="GO:0004029">
    <property type="term" value="F:aldehyde dehydrogenase (NAD+) activity"/>
    <property type="evidence" value="ECO:0007669"/>
    <property type="project" value="TreeGrafter"/>
</dbReference>
<feature type="domain" description="NAD-dependent epimerase/dehydratase" evidence="1">
    <location>
        <begin position="3"/>
        <end position="152"/>
    </location>
</feature>
<dbReference type="InterPro" id="IPR036291">
    <property type="entry name" value="NAD(P)-bd_dom_sf"/>
</dbReference>
<dbReference type="RefSeq" id="WP_155702417.1">
    <property type="nucleotide sequence ID" value="NZ_CP034235.1"/>
</dbReference>
<dbReference type="Gene3D" id="3.40.50.720">
    <property type="entry name" value="NAD(P)-binding Rossmann-like Domain"/>
    <property type="match status" value="1"/>
</dbReference>
<dbReference type="GO" id="GO:0005737">
    <property type="term" value="C:cytoplasm"/>
    <property type="evidence" value="ECO:0007669"/>
    <property type="project" value="TreeGrafter"/>
</dbReference>
<dbReference type="InterPro" id="IPR051783">
    <property type="entry name" value="NAD(P)-dependent_oxidoreduct"/>
</dbReference>
<dbReference type="Pfam" id="PF01370">
    <property type="entry name" value="Epimerase"/>
    <property type="match status" value="1"/>
</dbReference>
<dbReference type="Proteomes" id="UP000426246">
    <property type="component" value="Chromosome"/>
</dbReference>
<evidence type="ECO:0000259" key="1">
    <source>
        <dbReference type="Pfam" id="PF01370"/>
    </source>
</evidence>